<gene>
    <name evidence="1" type="ORF">CU097_007529</name>
</gene>
<protein>
    <submittedName>
        <fullName evidence="1">Uncharacterized protein</fullName>
    </submittedName>
</protein>
<evidence type="ECO:0000313" key="1">
    <source>
        <dbReference type="EMBL" id="RCH84059.1"/>
    </source>
</evidence>
<accession>A0A367J2J4</accession>
<dbReference type="InterPro" id="IPR036691">
    <property type="entry name" value="Endo/exonu/phosph_ase_sf"/>
</dbReference>
<name>A0A367J2J4_RHIAZ</name>
<keyword evidence="2" id="KW-1185">Reference proteome</keyword>
<dbReference type="OrthoDB" id="2443300at2759"/>
<comment type="caution">
    <text evidence="1">The sequence shown here is derived from an EMBL/GenBank/DDBJ whole genome shotgun (WGS) entry which is preliminary data.</text>
</comment>
<dbReference type="EMBL" id="PJQL01002473">
    <property type="protein sequence ID" value="RCH84059.1"/>
    <property type="molecule type" value="Genomic_DNA"/>
</dbReference>
<evidence type="ECO:0000313" key="2">
    <source>
        <dbReference type="Proteomes" id="UP000252139"/>
    </source>
</evidence>
<organism evidence="1 2">
    <name type="scientific">Rhizopus azygosporus</name>
    <name type="common">Rhizopus microsporus var. azygosporus</name>
    <dbReference type="NCBI Taxonomy" id="86630"/>
    <lineage>
        <taxon>Eukaryota</taxon>
        <taxon>Fungi</taxon>
        <taxon>Fungi incertae sedis</taxon>
        <taxon>Mucoromycota</taxon>
        <taxon>Mucoromycotina</taxon>
        <taxon>Mucoromycetes</taxon>
        <taxon>Mucorales</taxon>
        <taxon>Mucorineae</taxon>
        <taxon>Rhizopodaceae</taxon>
        <taxon>Rhizopus</taxon>
    </lineage>
</organism>
<sequence>MNEVQNDPKLPASKSTPQGVSAFKLLSLNGNGFFKVSKPSTRRQFIWHIRSCNPIFATLQEMDNSDNPFFQFDLLHQHPVYFDPSFSITRIPIPEDARCFLAQVTLINDFIEPFFILAIYTPANVARERHEFLKGFHSFSN</sequence>
<dbReference type="AlphaFoldDB" id="A0A367J2J4"/>
<proteinExistence type="predicted"/>
<reference evidence="1 2" key="1">
    <citation type="journal article" date="2018" name="G3 (Bethesda)">
        <title>Phylogenetic and Phylogenomic Definition of Rhizopus Species.</title>
        <authorList>
            <person name="Gryganskyi A.P."/>
            <person name="Golan J."/>
            <person name="Dolatabadi S."/>
            <person name="Mondo S."/>
            <person name="Robb S."/>
            <person name="Idnurm A."/>
            <person name="Muszewska A."/>
            <person name="Steczkiewicz K."/>
            <person name="Masonjones S."/>
            <person name="Liao H.L."/>
            <person name="Gajdeczka M.T."/>
            <person name="Anike F."/>
            <person name="Vuek A."/>
            <person name="Anishchenko I.M."/>
            <person name="Voigt K."/>
            <person name="de Hoog G.S."/>
            <person name="Smith M.E."/>
            <person name="Heitman J."/>
            <person name="Vilgalys R."/>
            <person name="Stajich J.E."/>
        </authorList>
    </citation>
    <scope>NUCLEOTIDE SEQUENCE [LARGE SCALE GENOMIC DNA]</scope>
    <source>
        <strain evidence="1 2">CBS 357.93</strain>
    </source>
</reference>
<dbReference type="Proteomes" id="UP000252139">
    <property type="component" value="Unassembled WGS sequence"/>
</dbReference>
<dbReference type="SUPFAM" id="SSF56219">
    <property type="entry name" value="DNase I-like"/>
    <property type="match status" value="1"/>
</dbReference>